<sequence length="357" mass="40959">MAKPSPPQAAKCVRTILRIVHQISIGQTLNIYMKHIDPHVHCRDGNEAQKTNIGEVSKIATNLGIVAIFDMPNTEPPILTEKDVRARLRLAEKREPTRCGGYPKYFLYVGLTPNENQIKKAAKLVENYPQVIGLKLYAAKSGKLGVSRETDQKKIYRILADLNYLGILAVHAEKEKYFKPWLWNPEKPWTHNLTRPEISEIEGVRDQIQFARISHLKGNLHICHITLPESVDLVLGAKKDLRITCGVTPHHILFTENIMRKKNGILFKVNPPLRGISKVTKLREYLRQGKIDWIESDHAPHTLEEKLSPPYLSGIASLHLYPRILNWLNSQKMSRSEIKSLTYWNIKKVFKEKLKDL</sequence>
<dbReference type="Proteomes" id="UP000230767">
    <property type="component" value="Unassembled WGS sequence"/>
</dbReference>
<dbReference type="PANTHER" id="PTHR43668">
    <property type="entry name" value="ALLANTOINASE"/>
    <property type="match status" value="1"/>
</dbReference>
<gene>
    <name evidence="1" type="ORF">COY73_03055</name>
</gene>
<comment type="caution">
    <text evidence="1">The sequence shown here is derived from an EMBL/GenBank/DDBJ whole genome shotgun (WGS) entry which is preliminary data.</text>
</comment>
<dbReference type="InterPro" id="IPR050138">
    <property type="entry name" value="DHOase/Allantoinase_Hydrolase"/>
</dbReference>
<dbReference type="GO" id="GO:0004038">
    <property type="term" value="F:allantoinase activity"/>
    <property type="evidence" value="ECO:0007669"/>
    <property type="project" value="TreeGrafter"/>
</dbReference>
<name>A0A2M7R6H0_9BACT</name>
<accession>A0A2M7R6H0</accession>
<dbReference type="InterPro" id="IPR032466">
    <property type="entry name" value="Metal_Hydrolase"/>
</dbReference>
<protein>
    <submittedName>
        <fullName evidence="1">Dihydroorotase</fullName>
    </submittedName>
</protein>
<organism evidence="1 2">
    <name type="scientific">Candidatus Nealsonbacteria bacterium CG_4_10_14_0_8_um_filter_37_14</name>
    <dbReference type="NCBI Taxonomy" id="1974684"/>
    <lineage>
        <taxon>Bacteria</taxon>
        <taxon>Candidatus Nealsoniibacteriota</taxon>
    </lineage>
</organism>
<dbReference type="EMBL" id="PFLW01000073">
    <property type="protein sequence ID" value="PIY88714.1"/>
    <property type="molecule type" value="Genomic_DNA"/>
</dbReference>
<evidence type="ECO:0000313" key="1">
    <source>
        <dbReference type="EMBL" id="PIY88714.1"/>
    </source>
</evidence>
<dbReference type="PANTHER" id="PTHR43668:SF2">
    <property type="entry name" value="ALLANTOINASE"/>
    <property type="match status" value="1"/>
</dbReference>
<reference evidence="2" key="1">
    <citation type="submission" date="2017-09" db="EMBL/GenBank/DDBJ databases">
        <title>Depth-based differentiation of microbial function through sediment-hosted aquifers and enrichment of novel symbionts in the deep terrestrial subsurface.</title>
        <authorList>
            <person name="Probst A.J."/>
            <person name="Ladd B."/>
            <person name="Jarett J.K."/>
            <person name="Geller-Mcgrath D.E."/>
            <person name="Sieber C.M.K."/>
            <person name="Emerson J.B."/>
            <person name="Anantharaman K."/>
            <person name="Thomas B.C."/>
            <person name="Malmstrom R."/>
            <person name="Stieglmeier M."/>
            <person name="Klingl A."/>
            <person name="Woyke T."/>
            <person name="Ryan C.M."/>
            <person name="Banfield J.F."/>
        </authorList>
    </citation>
    <scope>NUCLEOTIDE SEQUENCE [LARGE SCALE GENOMIC DNA]</scope>
</reference>
<dbReference type="SUPFAM" id="SSF51556">
    <property type="entry name" value="Metallo-dependent hydrolases"/>
    <property type="match status" value="1"/>
</dbReference>
<dbReference type="GO" id="GO:0006145">
    <property type="term" value="P:purine nucleobase catabolic process"/>
    <property type="evidence" value="ECO:0007669"/>
    <property type="project" value="TreeGrafter"/>
</dbReference>
<dbReference type="Gene3D" id="3.20.20.140">
    <property type="entry name" value="Metal-dependent hydrolases"/>
    <property type="match status" value="1"/>
</dbReference>
<proteinExistence type="predicted"/>
<dbReference type="AlphaFoldDB" id="A0A2M7R6H0"/>
<evidence type="ECO:0000313" key="2">
    <source>
        <dbReference type="Proteomes" id="UP000230767"/>
    </source>
</evidence>
<dbReference type="GO" id="GO:0005737">
    <property type="term" value="C:cytoplasm"/>
    <property type="evidence" value="ECO:0007669"/>
    <property type="project" value="TreeGrafter"/>
</dbReference>